<proteinExistence type="predicted"/>
<gene>
    <name evidence="2" type="ORF">AVDCRST_MAG89-1704</name>
</gene>
<evidence type="ECO:0000313" key="2">
    <source>
        <dbReference type="EMBL" id="CAA9322374.1"/>
    </source>
</evidence>
<feature type="compositionally biased region" description="Low complexity" evidence="1">
    <location>
        <begin position="20"/>
        <end position="29"/>
    </location>
</feature>
<dbReference type="AlphaFoldDB" id="A0A6J4L4J5"/>
<protein>
    <submittedName>
        <fullName evidence="2">Uncharacterized protein</fullName>
    </submittedName>
</protein>
<organism evidence="2">
    <name type="scientific">uncultured Gemmatimonadota bacterium</name>
    <dbReference type="NCBI Taxonomy" id="203437"/>
    <lineage>
        <taxon>Bacteria</taxon>
        <taxon>Pseudomonadati</taxon>
        <taxon>Gemmatimonadota</taxon>
        <taxon>environmental samples</taxon>
    </lineage>
</organism>
<evidence type="ECO:0000256" key="1">
    <source>
        <dbReference type="SAM" id="MobiDB-lite"/>
    </source>
</evidence>
<feature type="non-terminal residue" evidence="2">
    <location>
        <position position="1"/>
    </location>
</feature>
<dbReference type="EMBL" id="CADCTV010000364">
    <property type="protein sequence ID" value="CAA9322374.1"/>
    <property type="molecule type" value="Genomic_DNA"/>
</dbReference>
<feature type="compositionally biased region" description="Low complexity" evidence="1">
    <location>
        <begin position="1"/>
        <end position="10"/>
    </location>
</feature>
<reference evidence="2" key="1">
    <citation type="submission" date="2020-02" db="EMBL/GenBank/DDBJ databases">
        <authorList>
            <person name="Meier V. D."/>
        </authorList>
    </citation>
    <scope>NUCLEOTIDE SEQUENCE</scope>
    <source>
        <strain evidence="2">AVDCRST_MAG89</strain>
    </source>
</reference>
<accession>A0A6J4L4J5</accession>
<name>A0A6J4L4J5_9BACT</name>
<sequence>ALAAPLIPHDLVPPAPPAEPSKAPLACVG</sequence>
<feature type="region of interest" description="Disordered" evidence="1">
    <location>
        <begin position="1"/>
        <end position="29"/>
    </location>
</feature>